<dbReference type="RefSeq" id="XP_041152874.1">
    <property type="nucleotide sequence ID" value="XM_041296651.1"/>
</dbReference>
<name>A0A9P7AAM6_9AGAM</name>
<dbReference type="GeneID" id="64590415"/>
<dbReference type="OrthoDB" id="2688393at2759"/>
<dbReference type="Pfam" id="PF18759">
    <property type="entry name" value="Plavaka"/>
    <property type="match status" value="1"/>
</dbReference>
<dbReference type="InterPro" id="IPR041078">
    <property type="entry name" value="Plavaka"/>
</dbReference>
<comment type="caution">
    <text evidence="2">The sequence shown here is derived from an EMBL/GenBank/DDBJ whole genome shotgun (WGS) entry which is preliminary data.</text>
</comment>
<keyword evidence="3" id="KW-1185">Reference proteome</keyword>
<reference evidence="2" key="1">
    <citation type="journal article" date="2020" name="New Phytol.">
        <title>Comparative genomics reveals dynamic genome evolution in host specialist ectomycorrhizal fungi.</title>
        <authorList>
            <person name="Lofgren L.A."/>
            <person name="Nguyen N.H."/>
            <person name="Vilgalys R."/>
            <person name="Ruytinx J."/>
            <person name="Liao H.L."/>
            <person name="Branco S."/>
            <person name="Kuo A."/>
            <person name="LaButti K."/>
            <person name="Lipzen A."/>
            <person name="Andreopoulos W."/>
            <person name="Pangilinan J."/>
            <person name="Riley R."/>
            <person name="Hundley H."/>
            <person name="Na H."/>
            <person name="Barry K."/>
            <person name="Grigoriev I.V."/>
            <person name="Stajich J.E."/>
            <person name="Kennedy P.G."/>
        </authorList>
    </citation>
    <scope>NUCLEOTIDE SEQUENCE</scope>
    <source>
        <strain evidence="2">S12</strain>
    </source>
</reference>
<protein>
    <submittedName>
        <fullName evidence="2">Uncharacterized protein</fullName>
    </submittedName>
</protein>
<feature type="transmembrane region" description="Helical" evidence="1">
    <location>
        <begin position="20"/>
        <end position="42"/>
    </location>
</feature>
<organism evidence="2 3">
    <name type="scientific">Suillus plorans</name>
    <dbReference type="NCBI Taxonomy" id="116603"/>
    <lineage>
        <taxon>Eukaryota</taxon>
        <taxon>Fungi</taxon>
        <taxon>Dikarya</taxon>
        <taxon>Basidiomycota</taxon>
        <taxon>Agaricomycotina</taxon>
        <taxon>Agaricomycetes</taxon>
        <taxon>Agaricomycetidae</taxon>
        <taxon>Boletales</taxon>
        <taxon>Suillineae</taxon>
        <taxon>Suillaceae</taxon>
        <taxon>Suillus</taxon>
    </lineage>
</organism>
<dbReference type="AlphaFoldDB" id="A0A9P7AAM6"/>
<proteinExistence type="predicted"/>
<feature type="non-terminal residue" evidence="2">
    <location>
        <position position="129"/>
    </location>
</feature>
<feature type="non-terminal residue" evidence="2">
    <location>
        <position position="1"/>
    </location>
</feature>
<evidence type="ECO:0000313" key="2">
    <source>
        <dbReference type="EMBL" id="KAG1785391.1"/>
    </source>
</evidence>
<evidence type="ECO:0000313" key="3">
    <source>
        <dbReference type="Proteomes" id="UP000719766"/>
    </source>
</evidence>
<keyword evidence="1" id="KW-0812">Transmembrane</keyword>
<dbReference type="EMBL" id="JABBWE010000112">
    <property type="protein sequence ID" value="KAG1785391.1"/>
    <property type="molecule type" value="Genomic_DNA"/>
</dbReference>
<accession>A0A9P7AAM6</accession>
<gene>
    <name evidence="2" type="ORF">HD556DRAFT_1214619</name>
</gene>
<sequence>YPFASKEEWEIADFLLHSPLSMAVIDTFLKLSLITLISLPLVQIQKLHLSFSNARELQSCAEMLPSGPSWKCQIIPSTYPTKYLILLFWRDPIKCLESLFSNLLFHDKLDFTPHCVYTMAAHLVRVYSE</sequence>
<keyword evidence="1" id="KW-1133">Transmembrane helix</keyword>
<dbReference type="Proteomes" id="UP000719766">
    <property type="component" value="Unassembled WGS sequence"/>
</dbReference>
<keyword evidence="1" id="KW-0472">Membrane</keyword>
<evidence type="ECO:0000256" key="1">
    <source>
        <dbReference type="SAM" id="Phobius"/>
    </source>
</evidence>